<comment type="caution">
    <text evidence="3">The sequence shown here is derived from an EMBL/GenBank/DDBJ whole genome shotgun (WGS) entry which is preliminary data.</text>
</comment>
<dbReference type="GO" id="GO:0047661">
    <property type="term" value="F:amino-acid racemase activity"/>
    <property type="evidence" value="ECO:0007669"/>
    <property type="project" value="InterPro"/>
</dbReference>
<dbReference type="EMBL" id="QQAW01000010">
    <property type="protein sequence ID" value="RDI36339.1"/>
    <property type="molecule type" value="Genomic_DNA"/>
</dbReference>
<gene>
    <name evidence="3" type="ORF">C7453_1106</name>
    <name evidence="2" type="ORF">HLH32_18390</name>
</gene>
<evidence type="ECO:0000313" key="3">
    <source>
        <dbReference type="EMBL" id="RDI36339.1"/>
    </source>
</evidence>
<dbReference type="Proteomes" id="UP000562982">
    <property type="component" value="Unassembled WGS sequence"/>
</dbReference>
<evidence type="ECO:0000313" key="4">
    <source>
        <dbReference type="Proteomes" id="UP000254958"/>
    </source>
</evidence>
<evidence type="ECO:0000256" key="1">
    <source>
        <dbReference type="ARBA" id="ARBA00038414"/>
    </source>
</evidence>
<dbReference type="InterPro" id="IPR053714">
    <property type="entry name" value="Iso_Racemase_Enz_sf"/>
</dbReference>
<dbReference type="AlphaFoldDB" id="A0A370G0C3"/>
<accession>A0A370G0C3</accession>
<keyword evidence="4" id="KW-1185">Reference proteome</keyword>
<dbReference type="InterPro" id="IPR015942">
    <property type="entry name" value="Asp/Glu/hydantoin_racemase"/>
</dbReference>
<dbReference type="Gene3D" id="3.40.50.12500">
    <property type="match status" value="1"/>
</dbReference>
<protein>
    <submittedName>
        <fullName evidence="3">Allantoin racemase</fullName>
    </submittedName>
    <submittedName>
        <fullName evidence="2">Hydantoin racemase</fullName>
    </submittedName>
</protein>
<dbReference type="EMBL" id="JABEQI010000019">
    <property type="protein sequence ID" value="MBB2188304.1"/>
    <property type="molecule type" value="Genomic_DNA"/>
</dbReference>
<dbReference type="Proteomes" id="UP000254958">
    <property type="component" value="Unassembled WGS sequence"/>
</dbReference>
<reference evidence="2 5" key="2">
    <citation type="submission" date="2020-04" db="EMBL/GenBank/DDBJ databases">
        <title>Description of novel Gluconacetobacter.</title>
        <authorList>
            <person name="Sombolestani A."/>
        </authorList>
    </citation>
    <scope>NUCLEOTIDE SEQUENCE [LARGE SCALE GENOMIC DNA]</scope>
    <source>
        <strain evidence="2 5">LMG 1382</strain>
    </source>
</reference>
<dbReference type="Pfam" id="PF01177">
    <property type="entry name" value="Asp_Glu_race"/>
    <property type="match status" value="1"/>
</dbReference>
<reference evidence="3 4" key="1">
    <citation type="submission" date="2018-07" db="EMBL/GenBank/DDBJ databases">
        <title>Genomic Encyclopedia of Type Strains, Phase IV (KMG-IV): sequencing the most valuable type-strain genomes for metagenomic binning, comparative biology and taxonomic classification.</title>
        <authorList>
            <person name="Goeker M."/>
        </authorList>
    </citation>
    <scope>NUCLEOTIDE SEQUENCE [LARGE SCALE GENOMIC DNA]</scope>
    <source>
        <strain evidence="3 4">DSM 5603</strain>
    </source>
</reference>
<name>A0A370G0C3_GLULI</name>
<proteinExistence type="inferred from homology"/>
<evidence type="ECO:0000313" key="5">
    <source>
        <dbReference type="Proteomes" id="UP000562982"/>
    </source>
</evidence>
<comment type="similarity">
    <text evidence="1">Belongs to the HyuE racemase family.</text>
</comment>
<evidence type="ECO:0000313" key="2">
    <source>
        <dbReference type="EMBL" id="MBB2188304.1"/>
    </source>
</evidence>
<sequence>MIKVLWINPVSDSGQNAGIARELAAIRQPGTEIHVCSLDLGDLVLSSIGRRAPQSAVWFPIVSSVYHAQAEGIDAIAIGCFYDTALDEAREVSGSAIVCAPCHSALEIATRLCHRVSIIIADGSYRVQMEETIRKYGLSHRIASFRAIDATVESLQQDGVATYERLRRVIGAAIVEDGAEGIVLGCTSAFGYAVRLREEFGIPVVDCQQAAFKCAEFMGRAREALHWLPSRKGSCQAPTKDFLEQSGLFGKPSPLAGRIVVPAV</sequence>
<dbReference type="RefSeq" id="WP_170143244.1">
    <property type="nucleotide sequence ID" value="NZ_BJMI01000051.1"/>
</dbReference>
<organism evidence="3 4">
    <name type="scientific">Gluconacetobacter liquefaciens</name>
    <name type="common">Acetobacter liquefaciens</name>
    <dbReference type="NCBI Taxonomy" id="89584"/>
    <lineage>
        <taxon>Bacteria</taxon>
        <taxon>Pseudomonadati</taxon>
        <taxon>Pseudomonadota</taxon>
        <taxon>Alphaproteobacteria</taxon>
        <taxon>Acetobacterales</taxon>
        <taxon>Acetobacteraceae</taxon>
        <taxon>Gluconacetobacter</taxon>
    </lineage>
</organism>